<dbReference type="Gene3D" id="2.60.40.1120">
    <property type="entry name" value="Carboxypeptidase-like, regulatory domain"/>
    <property type="match status" value="1"/>
</dbReference>
<evidence type="ECO:0000256" key="8">
    <source>
        <dbReference type="ARBA" id="ARBA00023170"/>
    </source>
</evidence>
<gene>
    <name evidence="15" type="ORF">C7460_10615</name>
</gene>
<accession>A0A3D9L3T7</accession>
<evidence type="ECO:0000256" key="2">
    <source>
        <dbReference type="ARBA" id="ARBA00022448"/>
    </source>
</evidence>
<evidence type="ECO:0000256" key="4">
    <source>
        <dbReference type="ARBA" id="ARBA00022692"/>
    </source>
</evidence>
<keyword evidence="4 10" id="KW-0812">Transmembrane</keyword>
<evidence type="ECO:0000313" key="15">
    <source>
        <dbReference type="EMBL" id="REE00078.1"/>
    </source>
</evidence>
<dbReference type="Gene3D" id="2.40.170.20">
    <property type="entry name" value="TonB-dependent receptor, beta-barrel domain"/>
    <property type="match status" value="1"/>
</dbReference>
<evidence type="ECO:0000259" key="13">
    <source>
        <dbReference type="Pfam" id="PF00593"/>
    </source>
</evidence>
<proteinExistence type="inferred from homology"/>
<evidence type="ECO:0000256" key="9">
    <source>
        <dbReference type="ARBA" id="ARBA00023237"/>
    </source>
</evidence>
<evidence type="ECO:0000256" key="5">
    <source>
        <dbReference type="ARBA" id="ARBA00022729"/>
    </source>
</evidence>
<evidence type="ECO:0000256" key="11">
    <source>
        <dbReference type="RuleBase" id="RU003357"/>
    </source>
</evidence>
<evidence type="ECO:0000256" key="7">
    <source>
        <dbReference type="ARBA" id="ARBA00023136"/>
    </source>
</evidence>
<evidence type="ECO:0000256" key="6">
    <source>
        <dbReference type="ARBA" id="ARBA00023077"/>
    </source>
</evidence>
<dbReference type="PANTHER" id="PTHR30069">
    <property type="entry name" value="TONB-DEPENDENT OUTER MEMBRANE RECEPTOR"/>
    <property type="match status" value="1"/>
</dbReference>
<comment type="subcellular location">
    <subcellularLocation>
        <location evidence="1 10">Cell outer membrane</location>
        <topology evidence="1 10">Multi-pass membrane protein</topology>
    </subcellularLocation>
</comment>
<dbReference type="PROSITE" id="PS52016">
    <property type="entry name" value="TONB_DEPENDENT_REC_3"/>
    <property type="match status" value="1"/>
</dbReference>
<dbReference type="InterPro" id="IPR037066">
    <property type="entry name" value="Plug_dom_sf"/>
</dbReference>
<keyword evidence="6 11" id="KW-0798">TonB box</keyword>
<dbReference type="InterPro" id="IPR039426">
    <property type="entry name" value="TonB-dep_rcpt-like"/>
</dbReference>
<reference evidence="15 16" key="1">
    <citation type="submission" date="2018-07" db="EMBL/GenBank/DDBJ databases">
        <title>Genomic Encyclopedia of Type Strains, Phase IV (KMG-IV): sequencing the most valuable type-strain genomes for metagenomic binning, comparative biology and taxonomic classification.</title>
        <authorList>
            <person name="Goeker M."/>
        </authorList>
    </citation>
    <scope>NUCLEOTIDE SEQUENCE [LARGE SCALE GENOMIC DNA]</scope>
    <source>
        <strain evidence="15 16">DSM 4134</strain>
    </source>
</reference>
<comment type="caution">
    <text evidence="15">The sequence shown here is derived from an EMBL/GenBank/DDBJ whole genome shotgun (WGS) entry which is preliminary data.</text>
</comment>
<dbReference type="GO" id="GO:0009279">
    <property type="term" value="C:cell outer membrane"/>
    <property type="evidence" value="ECO:0007669"/>
    <property type="project" value="UniProtKB-SubCell"/>
</dbReference>
<dbReference type="EMBL" id="QREG01000006">
    <property type="protein sequence ID" value="REE00078.1"/>
    <property type="molecule type" value="Genomic_DNA"/>
</dbReference>
<dbReference type="InterPro" id="IPR008969">
    <property type="entry name" value="CarboxyPept-like_regulatory"/>
</dbReference>
<dbReference type="InterPro" id="IPR012910">
    <property type="entry name" value="Plug_dom"/>
</dbReference>
<evidence type="ECO:0000256" key="3">
    <source>
        <dbReference type="ARBA" id="ARBA00022452"/>
    </source>
</evidence>
<dbReference type="SUPFAM" id="SSF56935">
    <property type="entry name" value="Porins"/>
    <property type="match status" value="1"/>
</dbReference>
<organism evidence="15 16">
    <name type="scientific">Marinoscillum furvescens DSM 4134</name>
    <dbReference type="NCBI Taxonomy" id="1122208"/>
    <lineage>
        <taxon>Bacteria</taxon>
        <taxon>Pseudomonadati</taxon>
        <taxon>Bacteroidota</taxon>
        <taxon>Cytophagia</taxon>
        <taxon>Cytophagales</taxon>
        <taxon>Reichenbachiellaceae</taxon>
        <taxon>Marinoscillum</taxon>
    </lineage>
</organism>
<name>A0A3D9L3T7_MARFU</name>
<dbReference type="Pfam" id="PF13715">
    <property type="entry name" value="CarbopepD_reg_2"/>
    <property type="match status" value="1"/>
</dbReference>
<dbReference type="Gene3D" id="2.170.130.10">
    <property type="entry name" value="TonB-dependent receptor, plug domain"/>
    <property type="match status" value="1"/>
</dbReference>
<dbReference type="Pfam" id="PF00593">
    <property type="entry name" value="TonB_dep_Rec_b-barrel"/>
    <property type="match status" value="1"/>
</dbReference>
<keyword evidence="5 12" id="KW-0732">Signal</keyword>
<dbReference type="GO" id="GO:0015344">
    <property type="term" value="F:siderophore uptake transmembrane transporter activity"/>
    <property type="evidence" value="ECO:0007669"/>
    <property type="project" value="TreeGrafter"/>
</dbReference>
<keyword evidence="16" id="KW-1185">Reference proteome</keyword>
<feature type="chain" id="PRO_5017821248" evidence="12">
    <location>
        <begin position="21"/>
        <end position="755"/>
    </location>
</feature>
<feature type="domain" description="TonB-dependent receptor plug" evidence="14">
    <location>
        <begin position="113"/>
        <end position="220"/>
    </location>
</feature>
<evidence type="ECO:0000259" key="14">
    <source>
        <dbReference type="Pfam" id="PF07715"/>
    </source>
</evidence>
<keyword evidence="9 10" id="KW-0998">Cell outer membrane</keyword>
<keyword evidence="2 10" id="KW-0813">Transport</keyword>
<keyword evidence="3 10" id="KW-1134">Transmembrane beta strand</keyword>
<dbReference type="OrthoDB" id="9782587at2"/>
<evidence type="ECO:0000256" key="10">
    <source>
        <dbReference type="PROSITE-ProRule" id="PRU01360"/>
    </source>
</evidence>
<evidence type="ECO:0000256" key="1">
    <source>
        <dbReference type="ARBA" id="ARBA00004571"/>
    </source>
</evidence>
<evidence type="ECO:0000256" key="12">
    <source>
        <dbReference type="SAM" id="SignalP"/>
    </source>
</evidence>
<feature type="domain" description="TonB-dependent receptor-like beta-barrel" evidence="13">
    <location>
        <begin position="322"/>
        <end position="710"/>
    </location>
</feature>
<dbReference type="SUPFAM" id="SSF49464">
    <property type="entry name" value="Carboxypeptidase regulatory domain-like"/>
    <property type="match status" value="1"/>
</dbReference>
<protein>
    <submittedName>
        <fullName evidence="15">Iron complex outermembrane receptor protein</fullName>
    </submittedName>
</protein>
<dbReference type="GO" id="GO:0044718">
    <property type="term" value="P:siderophore transmembrane transport"/>
    <property type="evidence" value="ECO:0007669"/>
    <property type="project" value="TreeGrafter"/>
</dbReference>
<keyword evidence="7 10" id="KW-0472">Membrane</keyword>
<feature type="signal peptide" evidence="12">
    <location>
        <begin position="1"/>
        <end position="20"/>
    </location>
</feature>
<keyword evidence="8 15" id="KW-0675">Receptor</keyword>
<dbReference type="RefSeq" id="WP_115867612.1">
    <property type="nucleotide sequence ID" value="NZ_QREG01000006.1"/>
</dbReference>
<sequence length="755" mass="83768">MTHHSLTFAFICMLAACAHGQTTLSGKISDATTGAELAGALIITPDDTTTSNTQGQFEITVKTLPTTLTVTYLGYETYHTSTTDKKLYIPLQPTSLTLNEIMVISGTNPKQLNHTPASVRIISLQMLRRDDPFTITNAMNRTPGVMVHTGTSTTNRITLRGIGSRTPYGTSKVKAYYENIPLTDGSGNSTLEDIDQQLIGRMTITKGPASSTYGAGLGGVIRLDAPTPAPYSTNLTSSYTLGAFGTSRTLLSAQHHQQDFDITATYSDLQSDGFRQNNQLDKKQFGMTARWRKSDRTSFSFLGVFTRLKAFIPSSINEGDFQNAPRKAAFTWASAKGYEAYDKGLFGLTWHQNLPQKWKLENSIFGSFRDAYEPRPFNILDESTQSIGNRTTATRKTDNLSLTIGTELFHDHYQWKTYANEYSENTNGSVQGDQLSDFDEKRQYANLFVEMDWKLSNLLTLTAGSNLNYTYYQLADNLPNEEDLSGTYDFGVVLSPKLGMLYQINEPVTLFANVSHGFSPPTLEETLLPDGAINPEIAPETGWNFETGTRISTPHFQLDAAAYFMPIRNLLVAQRTAEDAYVGVNAGVNHHWGLDLSTNYHWQAGPNYTVNTFLNTSLMRYTFREFEHQDTDYSGNQLTGSPEIIVNPGIELISASGVYGNLNGRYVGAMPITDANDLYTDSYWVSNLKIGYKHSWKALTVDVHGGINNLTDTHYAGMVLINAQGFGGRAPRYYYPANPRNLYAGLRVNWKILGN</sequence>
<dbReference type="PANTHER" id="PTHR30069:SF29">
    <property type="entry name" value="HEMOGLOBIN AND HEMOGLOBIN-HAPTOGLOBIN-BINDING PROTEIN 1-RELATED"/>
    <property type="match status" value="1"/>
</dbReference>
<dbReference type="Proteomes" id="UP000256779">
    <property type="component" value="Unassembled WGS sequence"/>
</dbReference>
<dbReference type="AlphaFoldDB" id="A0A3D9L3T7"/>
<evidence type="ECO:0000313" key="16">
    <source>
        <dbReference type="Proteomes" id="UP000256779"/>
    </source>
</evidence>
<comment type="similarity">
    <text evidence="10 11">Belongs to the TonB-dependent receptor family.</text>
</comment>
<dbReference type="InterPro" id="IPR036942">
    <property type="entry name" value="Beta-barrel_TonB_sf"/>
</dbReference>
<dbReference type="Pfam" id="PF07715">
    <property type="entry name" value="Plug"/>
    <property type="match status" value="1"/>
</dbReference>
<dbReference type="InterPro" id="IPR000531">
    <property type="entry name" value="Beta-barrel_TonB"/>
</dbReference>